<protein>
    <submittedName>
        <fullName evidence="2">Uncharacterized protein</fullName>
    </submittedName>
</protein>
<accession>A0AAE1BZ88</accession>
<gene>
    <name evidence="2" type="ORF">LTR78_006973</name>
</gene>
<organism evidence="2 3">
    <name type="scientific">Recurvomyces mirabilis</name>
    <dbReference type="NCBI Taxonomy" id="574656"/>
    <lineage>
        <taxon>Eukaryota</taxon>
        <taxon>Fungi</taxon>
        <taxon>Dikarya</taxon>
        <taxon>Ascomycota</taxon>
        <taxon>Pezizomycotina</taxon>
        <taxon>Dothideomycetes</taxon>
        <taxon>Dothideomycetidae</taxon>
        <taxon>Mycosphaerellales</taxon>
        <taxon>Teratosphaeriaceae</taxon>
        <taxon>Recurvomyces</taxon>
    </lineage>
</organism>
<proteinExistence type="predicted"/>
<dbReference type="AlphaFoldDB" id="A0AAE1BZ88"/>
<comment type="caution">
    <text evidence="2">The sequence shown here is derived from an EMBL/GenBank/DDBJ whole genome shotgun (WGS) entry which is preliminary data.</text>
</comment>
<evidence type="ECO:0000313" key="2">
    <source>
        <dbReference type="EMBL" id="KAK3673133.1"/>
    </source>
</evidence>
<sequence length="341" mass="37928">MSQFTPIVVRGKRSATRDEKWTSGKRHRNGLTIEALVSVDISDPSKPYDSAEGSGSKPRKRRRRLVYLSRLEELPTEILQVIFDYSTNINLAFASPRLKDQLRSQHLHSQLTSHILGTVLNRDDDHITLDTELAAATRLLGCKFMTWDFFKTWLQEQHAGVYGTTDHYLTAWSGLRPAQGLLPPVKLLHGPWTSERTSFLRIFSREVGDLAALSSIHHETAANGISQAVAESARDAVGTLLSMGVKPTTELLRQAVIDHGCDKDIVIALLSTSTSNHEPARTNSSTLIDLLDAALWAWADNARQNGDEKGVWLVRLLKSKATDYSVSRMQLHDAEVNVAEA</sequence>
<feature type="region of interest" description="Disordered" evidence="1">
    <location>
        <begin position="1"/>
        <end position="26"/>
    </location>
</feature>
<dbReference type="Proteomes" id="UP001274830">
    <property type="component" value="Unassembled WGS sequence"/>
</dbReference>
<name>A0AAE1BZ88_9PEZI</name>
<keyword evidence="3" id="KW-1185">Reference proteome</keyword>
<reference evidence="2" key="1">
    <citation type="submission" date="2023-07" db="EMBL/GenBank/DDBJ databases">
        <title>Black Yeasts Isolated from many extreme environments.</title>
        <authorList>
            <person name="Coleine C."/>
            <person name="Stajich J.E."/>
            <person name="Selbmann L."/>
        </authorList>
    </citation>
    <scope>NUCLEOTIDE SEQUENCE</scope>
    <source>
        <strain evidence="2">CCFEE 5485</strain>
    </source>
</reference>
<dbReference type="EMBL" id="JAUTXT010000027">
    <property type="protein sequence ID" value="KAK3673133.1"/>
    <property type="molecule type" value="Genomic_DNA"/>
</dbReference>
<evidence type="ECO:0000256" key="1">
    <source>
        <dbReference type="SAM" id="MobiDB-lite"/>
    </source>
</evidence>
<evidence type="ECO:0000313" key="3">
    <source>
        <dbReference type="Proteomes" id="UP001274830"/>
    </source>
</evidence>